<keyword evidence="4 9" id="KW-0227">DNA damage</keyword>
<dbReference type="Gene3D" id="1.10.3710.10">
    <property type="entry name" value="DNA polymerase III clamp loader subunits, C-terminal domain"/>
    <property type="match status" value="1"/>
</dbReference>
<gene>
    <name evidence="13" type="primary">LOC106812001</name>
</gene>
<dbReference type="SUPFAM" id="SSF52540">
    <property type="entry name" value="P-loop containing nucleoside triphosphate hydrolases"/>
    <property type="match status" value="1"/>
</dbReference>
<protein>
    <submittedName>
        <fullName evidence="13">ATPase WRNIP1-like isoform X1</fullName>
    </submittedName>
</protein>
<accession>A0ABM1EGA8</accession>
<dbReference type="Gene3D" id="3.30.160.60">
    <property type="entry name" value="Classic Zinc Finger"/>
    <property type="match status" value="1"/>
</dbReference>
<evidence type="ECO:0000259" key="11">
    <source>
        <dbReference type="PROSITE" id="PS51908"/>
    </source>
</evidence>
<keyword evidence="2" id="KW-0479">Metal-binding</keyword>
<evidence type="ECO:0000256" key="2">
    <source>
        <dbReference type="ARBA" id="ARBA00022723"/>
    </source>
</evidence>
<evidence type="ECO:0000256" key="4">
    <source>
        <dbReference type="ARBA" id="ARBA00022763"/>
    </source>
</evidence>
<dbReference type="Pfam" id="PF16193">
    <property type="entry name" value="AAA_assoc_2"/>
    <property type="match status" value="1"/>
</dbReference>
<dbReference type="InterPro" id="IPR032423">
    <property type="entry name" value="AAA_assoc_2"/>
</dbReference>
<keyword evidence="8 9" id="KW-0234">DNA repair</keyword>
<dbReference type="CDD" id="cd00009">
    <property type="entry name" value="AAA"/>
    <property type="match status" value="1"/>
</dbReference>
<evidence type="ECO:0000256" key="10">
    <source>
        <dbReference type="SAM" id="MobiDB-lite"/>
    </source>
</evidence>
<dbReference type="SUPFAM" id="SSF48019">
    <property type="entry name" value="post-AAA+ oligomerization domain-like"/>
    <property type="match status" value="1"/>
</dbReference>
<evidence type="ECO:0000256" key="5">
    <source>
        <dbReference type="ARBA" id="ARBA00022771"/>
    </source>
</evidence>
<name>A0ABM1EGA8_PRICU</name>
<dbReference type="CDD" id="cd18139">
    <property type="entry name" value="HLD_clamp_RarA"/>
    <property type="match status" value="1"/>
</dbReference>
<feature type="compositionally biased region" description="Low complexity" evidence="10">
    <location>
        <begin position="200"/>
        <end position="213"/>
    </location>
</feature>
<evidence type="ECO:0000256" key="9">
    <source>
        <dbReference type="PROSITE-ProRule" id="PRU01256"/>
    </source>
</evidence>
<feature type="compositionally biased region" description="Low complexity" evidence="10">
    <location>
        <begin position="159"/>
        <end position="182"/>
    </location>
</feature>
<dbReference type="InterPro" id="IPR003593">
    <property type="entry name" value="AAA+_ATPase"/>
</dbReference>
<feature type="region of interest" description="Disordered" evidence="10">
    <location>
        <begin position="159"/>
        <end position="245"/>
    </location>
</feature>
<dbReference type="InterPro" id="IPR051314">
    <property type="entry name" value="AAA_ATPase_RarA/MGS1/WRNIP1"/>
</dbReference>
<evidence type="ECO:0000256" key="7">
    <source>
        <dbReference type="ARBA" id="ARBA00022840"/>
    </source>
</evidence>
<dbReference type="Pfam" id="PF12002">
    <property type="entry name" value="MgsA_C"/>
    <property type="match status" value="1"/>
</dbReference>
<keyword evidence="5 9" id="KW-0863">Zinc-finger</keyword>
<dbReference type="GeneID" id="106812001"/>
<evidence type="ECO:0000313" key="12">
    <source>
        <dbReference type="Proteomes" id="UP000695022"/>
    </source>
</evidence>
<dbReference type="RefSeq" id="XP_014671229.1">
    <property type="nucleotide sequence ID" value="XM_014815743.1"/>
</dbReference>
<organism evidence="12 13">
    <name type="scientific">Priapulus caudatus</name>
    <name type="common">Priapulid worm</name>
    <dbReference type="NCBI Taxonomy" id="37621"/>
    <lineage>
        <taxon>Eukaryota</taxon>
        <taxon>Metazoa</taxon>
        <taxon>Ecdysozoa</taxon>
        <taxon>Scalidophora</taxon>
        <taxon>Priapulida</taxon>
        <taxon>Priapulimorpha</taxon>
        <taxon>Priapulimorphida</taxon>
        <taxon>Priapulidae</taxon>
        <taxon>Priapulus</taxon>
    </lineage>
</organism>
<evidence type="ECO:0000256" key="6">
    <source>
        <dbReference type="ARBA" id="ARBA00022833"/>
    </source>
</evidence>
<dbReference type="Pfam" id="PF00004">
    <property type="entry name" value="AAA"/>
    <property type="match status" value="1"/>
</dbReference>
<comment type="similarity">
    <text evidence="1">Belongs to the AAA ATPase family. RarA/MGS1/WRNIP1 subfamily.</text>
</comment>
<dbReference type="InterPro" id="IPR003959">
    <property type="entry name" value="ATPase_AAA_core"/>
</dbReference>
<dbReference type="InterPro" id="IPR021886">
    <property type="entry name" value="MgsA_C"/>
</dbReference>
<dbReference type="InterPro" id="IPR027417">
    <property type="entry name" value="P-loop_NTPase"/>
</dbReference>
<feature type="compositionally biased region" description="Low complexity" evidence="10">
    <location>
        <begin position="224"/>
        <end position="234"/>
    </location>
</feature>
<keyword evidence="6" id="KW-0862">Zinc</keyword>
<dbReference type="InterPro" id="IPR006642">
    <property type="entry name" value="Rad18_UBZ4"/>
</dbReference>
<dbReference type="PROSITE" id="PS51908">
    <property type="entry name" value="ZF_UBZ4"/>
    <property type="match status" value="1"/>
</dbReference>
<dbReference type="Gene3D" id="1.10.8.60">
    <property type="match status" value="1"/>
</dbReference>
<feature type="domain" description="UBZ4-type" evidence="11">
    <location>
        <begin position="6"/>
        <end position="33"/>
    </location>
</feature>
<dbReference type="PANTHER" id="PTHR13779:SF7">
    <property type="entry name" value="ATPASE WRNIP1"/>
    <property type="match status" value="1"/>
</dbReference>
<evidence type="ECO:0000313" key="13">
    <source>
        <dbReference type="RefSeq" id="XP_014671229.1"/>
    </source>
</evidence>
<proteinExistence type="inferred from homology"/>
<dbReference type="PANTHER" id="PTHR13779">
    <property type="entry name" value="WERNER HELICASE-INTERACTING PROTEIN 1 FAMILY MEMBER"/>
    <property type="match status" value="1"/>
</dbReference>
<evidence type="ECO:0000256" key="1">
    <source>
        <dbReference type="ARBA" id="ARBA00008959"/>
    </source>
</evidence>
<dbReference type="Proteomes" id="UP000695022">
    <property type="component" value="Unplaced"/>
</dbReference>
<dbReference type="Gene3D" id="1.20.272.10">
    <property type="match status" value="1"/>
</dbReference>
<reference evidence="13" key="1">
    <citation type="submission" date="2025-08" db="UniProtKB">
        <authorList>
            <consortium name="RefSeq"/>
        </authorList>
    </citation>
    <scope>IDENTIFICATION</scope>
</reference>
<keyword evidence="3" id="KW-0547">Nucleotide-binding</keyword>
<feature type="compositionally biased region" description="Polar residues" evidence="10">
    <location>
        <begin position="214"/>
        <end position="223"/>
    </location>
</feature>
<sequence length="683" mass="74229">MEEGGEVYCPICGNYFELSKINQHANQCLNVLSENTPISAITRKKKCGDSDFASPPRSQKRLKPNEDCQPRPIYHYQYQDNLSASPSTASCSLSILENKDKLSQLVSPASVTVGNKSSREHDKYRCIKAGDTVKLTPTPSSAAVDNIANKKYSTSICNSTSSTATSGPITTSTTSTSTTSSTKPWGIFFNKSKSKEQSEQNDTTTVTTQSNQTKVNGSVSAVPSSSSTSTSTSSEALLNLKPDDDNFKPLAEQMRPTSILDYIGQSKAIGENTMLSSLLEAHKIPSMVLWGPPGCGKTTLARIIAKRCKEKSSTRFVQLSATTSGVADVKQAITQARNEQKMFRRKTVLFIDEIHRFNKLQQDTFLPHVENGTVTLIGATTENPSFHINSALLSRCRVIVLEKLTIDDIRAIVQRALMKLNIGVLVEGAAAAVPVQGDSRAPVMYIQEKAVDVLAGLSDGDARVSLNGLQMAVQAQEADFMLRKELASSRGDCEISGDVENAFTIITTEHIKEGLQQSHLLYDRAGEEHYNAISALHKSIRGSDENAALYWLVRMLEAGEDPMFVARRLLDAATGDVGLADPMALTHAVAVHQGCHAMGMPACGILLAQLTTYLARAPKSCEISSAYEKARKCIQDHQGALPPVPLHLRNAPTRLMQEIGYGKGYKPVGGQYMPDGMTHVNFY</sequence>
<evidence type="ECO:0000256" key="8">
    <source>
        <dbReference type="ARBA" id="ARBA00023204"/>
    </source>
</evidence>
<evidence type="ECO:0000256" key="3">
    <source>
        <dbReference type="ARBA" id="ARBA00022741"/>
    </source>
</evidence>
<dbReference type="InterPro" id="IPR008921">
    <property type="entry name" value="DNA_pol3_clamp-load_cplx_C"/>
</dbReference>
<feature type="region of interest" description="Disordered" evidence="10">
    <location>
        <begin position="46"/>
        <end position="70"/>
    </location>
</feature>
<dbReference type="SMART" id="SM00382">
    <property type="entry name" value="AAA"/>
    <property type="match status" value="1"/>
</dbReference>
<keyword evidence="7" id="KW-0067">ATP-binding</keyword>
<keyword evidence="12" id="KW-1185">Reference proteome</keyword>
<dbReference type="Gene3D" id="3.40.50.300">
    <property type="entry name" value="P-loop containing nucleotide triphosphate hydrolases"/>
    <property type="match status" value="1"/>
</dbReference>